<sequence>MPELPYRNLEVWRRSHALTMAALDLAESRPVARRPALADQITRAALSIPLNIAEGRGRRTRNDFAGFLAIARGSLFELDAALYLCHCRNLLPDGTYAALHSEIYELTAMVQAMIDSLRNPK</sequence>
<name>A0A2A9HEC5_TEPT2</name>
<dbReference type="AlphaFoldDB" id="A0A2A9HEC5"/>
<accession>A0A2A9HEC5</accession>
<dbReference type="NCBIfam" id="TIGR02436">
    <property type="entry name" value="four helix bundle protein"/>
    <property type="match status" value="1"/>
</dbReference>
<dbReference type="CDD" id="cd16377">
    <property type="entry name" value="23S_rRNA_IVP_like"/>
    <property type="match status" value="1"/>
</dbReference>
<dbReference type="RefSeq" id="WP_278286771.1">
    <property type="nucleotide sequence ID" value="NZ_PDJQ01000001.1"/>
</dbReference>
<protein>
    <submittedName>
        <fullName evidence="1">Four helix bundle protein</fullName>
    </submittedName>
</protein>
<dbReference type="SUPFAM" id="SSF158446">
    <property type="entry name" value="IVS-encoded protein-like"/>
    <property type="match status" value="1"/>
</dbReference>
<organism evidence="1 2">
    <name type="scientific">Tepidiforma thermophila (strain KCTC 52669 / CGMCC 1.13589 / G233)</name>
    <dbReference type="NCBI Taxonomy" id="2761530"/>
    <lineage>
        <taxon>Bacteria</taxon>
        <taxon>Bacillati</taxon>
        <taxon>Chloroflexota</taxon>
        <taxon>Tepidiformia</taxon>
        <taxon>Tepidiformales</taxon>
        <taxon>Tepidiformaceae</taxon>
        <taxon>Tepidiforma</taxon>
    </lineage>
</organism>
<gene>
    <name evidence="1" type="ORF">A9A59_0690</name>
</gene>
<dbReference type="InterPro" id="IPR036583">
    <property type="entry name" value="23S_rRNA_IVS_sf"/>
</dbReference>
<dbReference type="PANTHER" id="PTHR38471:SF2">
    <property type="entry name" value="FOUR HELIX BUNDLE PROTEIN"/>
    <property type="match status" value="1"/>
</dbReference>
<dbReference type="Pfam" id="PF05635">
    <property type="entry name" value="23S_rRNA_IVP"/>
    <property type="match status" value="1"/>
</dbReference>
<comment type="caution">
    <text evidence="1">The sequence shown here is derived from an EMBL/GenBank/DDBJ whole genome shotgun (WGS) entry which is preliminary data.</text>
</comment>
<reference evidence="1 2" key="1">
    <citation type="submission" date="2017-09" db="EMBL/GenBank/DDBJ databases">
        <title>Sequencing the genomes of two abundant thermophiles in Great Basin hot springs: Thermocrinis jamiesonii and novel Chloroflexi Thermoflexus hugenholtzii.</title>
        <authorList>
            <person name="Hedlund B."/>
        </authorList>
    </citation>
    <scope>NUCLEOTIDE SEQUENCE [LARGE SCALE GENOMIC DNA]</scope>
    <source>
        <strain evidence="1 2">G233</strain>
    </source>
</reference>
<evidence type="ECO:0000313" key="1">
    <source>
        <dbReference type="EMBL" id="PFG73492.1"/>
    </source>
</evidence>
<dbReference type="InterPro" id="IPR012657">
    <property type="entry name" value="23S_rRNA-intervening_sequence"/>
</dbReference>
<keyword evidence="2" id="KW-1185">Reference proteome</keyword>
<dbReference type="Proteomes" id="UP000223071">
    <property type="component" value="Unassembled WGS sequence"/>
</dbReference>
<dbReference type="PANTHER" id="PTHR38471">
    <property type="entry name" value="FOUR HELIX BUNDLE PROTEIN"/>
    <property type="match status" value="1"/>
</dbReference>
<dbReference type="Gene3D" id="1.20.1440.60">
    <property type="entry name" value="23S rRNA-intervening sequence"/>
    <property type="match status" value="1"/>
</dbReference>
<evidence type="ECO:0000313" key="2">
    <source>
        <dbReference type="Proteomes" id="UP000223071"/>
    </source>
</evidence>
<proteinExistence type="predicted"/>
<dbReference type="EMBL" id="PDJQ01000001">
    <property type="protein sequence ID" value="PFG73492.1"/>
    <property type="molecule type" value="Genomic_DNA"/>
</dbReference>